<dbReference type="AlphaFoldDB" id="A0A7M1LED4"/>
<keyword evidence="2" id="KW-1133">Transmembrane helix</keyword>
<gene>
    <name evidence="3" type="ORF">IMC76_05500</name>
</gene>
<reference evidence="3 4" key="1">
    <citation type="submission" date="2020-10" db="EMBL/GenBank/DDBJ databases">
        <title>Campylobacter and Helicobacter PacBio genomes.</title>
        <authorList>
            <person name="Lane C."/>
        </authorList>
    </citation>
    <scope>NUCLEOTIDE SEQUENCE [LARGE SCALE GENOMIC DNA]</scope>
    <source>
        <strain evidence="3 4">2016D-0077</strain>
    </source>
</reference>
<dbReference type="EMBL" id="CP063078">
    <property type="protein sequence ID" value="QOQ86683.1"/>
    <property type="molecule type" value="Genomic_DNA"/>
</dbReference>
<dbReference type="Proteomes" id="UP000594749">
    <property type="component" value="Chromosome"/>
</dbReference>
<evidence type="ECO:0000256" key="2">
    <source>
        <dbReference type="SAM" id="Phobius"/>
    </source>
</evidence>
<accession>A0A7M1LED4</accession>
<keyword evidence="4" id="KW-1185">Reference proteome</keyword>
<feature type="coiled-coil region" evidence="1">
    <location>
        <begin position="110"/>
        <end position="137"/>
    </location>
</feature>
<dbReference type="RefSeq" id="WP_025803684.1">
    <property type="nucleotide sequence ID" value="NZ_CP053842.1"/>
</dbReference>
<proteinExistence type="predicted"/>
<organism evidence="3 4">
    <name type="scientific">Campylobacter corcagiensis</name>
    <dbReference type="NCBI Taxonomy" id="1448857"/>
    <lineage>
        <taxon>Bacteria</taxon>
        <taxon>Pseudomonadati</taxon>
        <taxon>Campylobacterota</taxon>
        <taxon>Epsilonproteobacteria</taxon>
        <taxon>Campylobacterales</taxon>
        <taxon>Campylobacteraceae</taxon>
        <taxon>Campylobacter</taxon>
    </lineage>
</organism>
<feature type="transmembrane region" description="Helical" evidence="2">
    <location>
        <begin position="14"/>
        <end position="40"/>
    </location>
</feature>
<keyword evidence="2" id="KW-0472">Membrane</keyword>
<protein>
    <submittedName>
        <fullName evidence="3">Uncharacterized protein</fullName>
    </submittedName>
</protein>
<evidence type="ECO:0000313" key="3">
    <source>
        <dbReference type="EMBL" id="QOQ86683.1"/>
    </source>
</evidence>
<keyword evidence="1" id="KW-0175">Coiled coil</keyword>
<evidence type="ECO:0000256" key="1">
    <source>
        <dbReference type="SAM" id="Coils"/>
    </source>
</evidence>
<sequence>MGINKNKKNDIMDIMINIAAGTFICTLVYATFVSLLPTLYDAYDAFTKTNNKKKSFETDKPNFIPQEFCSYFEDHEICKNICEYDYSSYGFLCDYSLTTQKQRDDMVIKLKEEYSSFKAKEEEKEEIKKRKNMERINNIPNIKI</sequence>
<name>A0A7M1LED4_9BACT</name>
<keyword evidence="2" id="KW-0812">Transmembrane</keyword>
<evidence type="ECO:0000313" key="4">
    <source>
        <dbReference type="Proteomes" id="UP000594749"/>
    </source>
</evidence>